<dbReference type="InterPro" id="IPR003591">
    <property type="entry name" value="Leu-rich_rpt_typical-subtyp"/>
</dbReference>
<dbReference type="PANTHER" id="PTHR48051:SF1">
    <property type="entry name" value="RAS SUPPRESSOR PROTEIN 1"/>
    <property type="match status" value="1"/>
</dbReference>
<keyword evidence="6" id="KW-0808">Transferase</keyword>
<evidence type="ECO:0000256" key="2">
    <source>
        <dbReference type="ARBA" id="ARBA00012483"/>
    </source>
</evidence>
<dbReference type="EMBL" id="JBJHQF010000012">
    <property type="protein sequence ID" value="MFK9004518.1"/>
    <property type="molecule type" value="Genomic_DNA"/>
</dbReference>
<evidence type="ECO:0000256" key="3">
    <source>
        <dbReference type="ARBA" id="ARBA00022614"/>
    </source>
</evidence>
<keyword evidence="6" id="KW-0833">Ubl conjugation pathway</keyword>
<dbReference type="Pfam" id="PF20178">
    <property type="entry name" value="ToxA_N"/>
    <property type="match status" value="1"/>
</dbReference>
<keyword evidence="6" id="KW-1035">Host cytoplasm</keyword>
<evidence type="ECO:0000256" key="7">
    <source>
        <dbReference type="SAM" id="MobiDB-lite"/>
    </source>
</evidence>
<proteinExistence type="inferred from homology"/>
<evidence type="ECO:0000313" key="9">
    <source>
        <dbReference type="EMBL" id="MFK9004518.1"/>
    </source>
</evidence>
<organism evidence="9 10">
    <name type="scientific">Pseudomonas pergaminensis</name>
    <dbReference type="NCBI Taxonomy" id="2853159"/>
    <lineage>
        <taxon>Bacteria</taxon>
        <taxon>Pseudomonadati</taxon>
        <taxon>Pseudomonadota</taxon>
        <taxon>Gammaproteobacteria</taxon>
        <taxon>Pseudomonadales</taxon>
        <taxon>Pseudomonadaceae</taxon>
        <taxon>Pseudomonas</taxon>
    </lineage>
</organism>
<evidence type="ECO:0000256" key="1">
    <source>
        <dbReference type="ARBA" id="ARBA00000900"/>
    </source>
</evidence>
<keyword evidence="6" id="KW-0964">Secreted</keyword>
<comment type="caution">
    <text evidence="9">The sequence shown here is derived from an EMBL/GenBank/DDBJ whole genome shotgun (WGS) entry which is preliminary data.</text>
</comment>
<dbReference type="InterPro" id="IPR046673">
    <property type="entry name" value="ToxA_N"/>
</dbReference>
<feature type="region of interest" description="Disordered" evidence="7">
    <location>
        <begin position="2020"/>
        <end position="2039"/>
    </location>
</feature>
<feature type="active site" description="Glycyl thioester intermediate" evidence="6">
    <location>
        <position position="2123"/>
    </location>
</feature>
<dbReference type="RefSeq" id="WP_406597441.1">
    <property type="nucleotide sequence ID" value="NZ_JBJHQF010000012.1"/>
</dbReference>
<dbReference type="InterPro" id="IPR050216">
    <property type="entry name" value="LRR_domain-containing"/>
</dbReference>
<evidence type="ECO:0000313" key="10">
    <source>
        <dbReference type="Proteomes" id="UP001623008"/>
    </source>
</evidence>
<comment type="similarity">
    <text evidence="6">Belongs to the LRR-containing bacterial E3 ligase family.</text>
</comment>
<protein>
    <recommendedName>
        <fullName evidence="2">RING-type E3 ubiquitin transferase</fullName>
        <ecNumber evidence="2">2.3.2.27</ecNumber>
    </recommendedName>
</protein>
<reference evidence="9 10" key="1">
    <citation type="submission" date="2024-11" db="EMBL/GenBank/DDBJ databases">
        <authorList>
            <person name="Lucas J.A."/>
        </authorList>
    </citation>
    <scope>NUCLEOTIDE SEQUENCE [LARGE SCALE GENOMIC DNA]</scope>
    <source>
        <strain evidence="9 10">Z 7.15</strain>
    </source>
</reference>
<accession>A0ABW8R186</accession>
<evidence type="ECO:0000256" key="6">
    <source>
        <dbReference type="PROSITE-ProRule" id="PRU01398"/>
    </source>
</evidence>
<dbReference type="EC" id="2.3.2.27" evidence="2"/>
<keyword evidence="6" id="KW-0832">Ubl conjugation</keyword>
<dbReference type="InterPro" id="IPR029487">
    <property type="entry name" value="NEL_dom"/>
</dbReference>
<dbReference type="Gene3D" id="3.80.10.10">
    <property type="entry name" value="Ribonuclease Inhibitor"/>
    <property type="match status" value="3"/>
</dbReference>
<feature type="domain" description="NEL" evidence="8">
    <location>
        <begin position="2035"/>
        <end position="2317"/>
    </location>
</feature>
<evidence type="ECO:0000256" key="5">
    <source>
        <dbReference type="ARBA" id="ARBA00023026"/>
    </source>
</evidence>
<dbReference type="InterPro" id="IPR032675">
    <property type="entry name" value="LRR_dom_sf"/>
</dbReference>
<comment type="PTM">
    <text evidence="6">Ubiquitinated in the presence of host E1 ubiquitin-activating enzyme, E2 ubiquitin-conjugating enzyme and ubiquitin.</text>
</comment>
<dbReference type="Gene3D" id="1.20.58.360">
    <property type="entry name" value="Shigella T3SS effector IpaH defines"/>
    <property type="match status" value="1"/>
</dbReference>
<keyword evidence="4" id="KW-0677">Repeat</keyword>
<dbReference type="SUPFAM" id="SSF52058">
    <property type="entry name" value="L domain-like"/>
    <property type="match status" value="2"/>
</dbReference>
<dbReference type="SMART" id="SM00369">
    <property type="entry name" value="LRR_TYP"/>
    <property type="match status" value="8"/>
</dbReference>
<keyword evidence="5" id="KW-0843">Virulence</keyword>
<evidence type="ECO:0000256" key="4">
    <source>
        <dbReference type="ARBA" id="ARBA00022737"/>
    </source>
</evidence>
<sequence length="2317" mass="257781">MPTAVFHAPFIKANLPGWVKHLAASDIQALHRARDPVQQFKQTFPEKFAAASPQLQKALTDSGVQRQASSQALAKALKDFKGIAEFAEPLLLEAMRKQFALAPDVNKTMLYHMRKHKRADKQTLLQAALRNFEADESFDESMGGETSALAPVGALDEVFSTNDDWTWLGVRYHLRDKLAIKPAEFASLCRELDLGKQYQAHLSTVFETPATAPQVRQLTIASNKDTLRLQTHIARMRSEISETAYTTLQAILDGSPAPTFHGRSVVYSQLNMLGSDVSDVLIIGTAARKGNVLTDFIIPVPSVFESFLDYRRIIVWIPGDPLEPVKEYRSPKEFIVRLAVRLRAPDYQRFFTGFLPQDEAQAFLHRLKSQLKVLRWNPNPVYPGPNYNPKSFANGIYERVWNDNVNLHAKESFIDAEVFGHLYEKHLARVKSNAKLLAVPTAQVDHTAWIDRLMHWAEWGLNVLNVAAFFVPGLGEVMMAVTVVQLGYEVYQGIEAWSVGDSEEAWAHLTSVIQNVAYMAALGAVAGKAPPILPSKFVNGMARVKSPFGKLRLWHPDLAAYKSNVSLKGLTPNALGQYEIARKTYIALDGNTYETIFDPAANHWRIKHPYAIDTYEPILRHNGHGAWRHSLERPLEWPRLALLRRTGPHMDLFTDAQVDRIAEVSGFSDDALRAMHVDNHAPPPAFMETARLFEIDRQVDELIGNIRDGGSLGEPGQFIVPLAVEMPRWPVEVGVDVISSPESWATSMHYGADNAPRSIIITRSEVAAGKLPEKILAGLDETQITHLLGQESAQPGADRLQQLKGRLADHAQSRRKSLFDSLLSKQAAPDADTKALQRSFPSLSPEAAQHVLGGASVDELSQLRSTGSIPVRLAKAIRVQVHQSSLSRALAGLYVENLASAASDRLALHCLEQMPGWSADVRVEVRSLGISGPLVDSIGSEQALKRFYLIKAGDAFVIMDAEGKALNSAARYGRNLFESLLEVLPEAWRVSLGEWPSADLRQQVADYACSHRDAMSRILRREPLKAGAGRLVRTPGRFAYLASGEVAGFVDEPLVARVRDVYPNIDDVQALQFIRSRRLDGESDQQIFHALENRRREFEGLNTVLDSWVAGAASQSRGGLFGYGRREFADRIIACWRGGLYRGLKPVYTLDLVGADTLPAWAADFSHVRGLRVYGTQLADDTLLPRFSALESLNITAGTQSMAALADQLPALNRITKLSLSTQVGHFDYSPPLIQALEGMTQLEGLHLSGSLPALDYSALTALRQVSLDGNLSEWPTSLLALDKLESVNLWGANISSLPDALFSGHERLWRGLSLNWRALDPQAFMKAFEYLHQHPAHLVDEEQMVGEYCRGRLEKLIPRAREFPTDALSAFQNEGLSGRELLAKIEAMEQEYHDWNAPLVQWEGVTGPSIDGERMPAYHRAELADRLRVCWRNAQRAKYMPREPVTERHAGISFTVTEETLDLSTHGAPGDLPALNEVVFTQIHRLKLASAKLTATQLNGFLSQFPHLRELDLSGNRLTELPQALGELAQLSDLDLSGNELTITASTQARLNRLSALQRLSLAGNRVRNLQVTSLTELTSLDLARTQIKVWPEGVLSLPRLGFLDLSYSAVTSIPDAVWVGHEALLAGTKLRGCRLSRSALASAQEFAVRNGPGTPLGTMFVDPFGIERRVLAAGRTGGDPQFFPVEVAEHPDLLLPMPGAEPELPLTSAERLQRLDPQLDTTQAVQRIDTWLAQEVSAVDIDAALRQWQAQHATMTRDLNAWIDRPAIRNRDGWANATDRRRAADRLLFCWRETLRNVPAAQPVAESSVDLSELNLGDLPTLEVTFSHVGALDLSRTRLTSAPDAFLRAFPRLNRLMLNGNRLGALPEPVTHLTDLTHLGINNNALHAHEPLQRELRTLTRLQVLDLGENRLDTFDVTGLDRLQSLDLRANQLTTWPIGVLEAPALTHLNLSANSFVNIPPSAFEAQHAALMAGTDLSDNSLVAEDLISLRDYQGRTGIELGWSTAEIERSLESFHASSSDEEDVGIHPGQETPQQRKARWFDGVATDSEKHEMWDTVMSTDSTGDFGEILAQLRHTRDFTQDRAGLDRRVWDVVGGAYADLELRERLMGIAQASRHRQTCGDGRMLLFNALEVEVYEFNALRDVDPTNKGRALLKLSRGLFRLAQLEAIALERIRLNPGIDPAEIRLAYRVGLAQRLELPRQPRGMLFEQMSRVQAADLDVAYRKILELEQTPAFCEQLTARPYWKEYLQEKYPDDFATLQQTRQDKASALEDQYPEFSPEYFQEIDALDKANETEQQALMNELSAREIAALGS</sequence>
<keyword evidence="3" id="KW-0433">Leucine-rich repeat</keyword>
<dbReference type="InterPro" id="IPR001611">
    <property type="entry name" value="Leu-rich_rpt"/>
</dbReference>
<name>A0ABW8R186_9PSED</name>
<dbReference type="Proteomes" id="UP001623008">
    <property type="component" value="Unassembled WGS sequence"/>
</dbReference>
<evidence type="ECO:0000259" key="8">
    <source>
        <dbReference type="PROSITE" id="PS52053"/>
    </source>
</evidence>
<dbReference type="PROSITE" id="PS51450">
    <property type="entry name" value="LRR"/>
    <property type="match status" value="1"/>
</dbReference>
<comment type="catalytic activity">
    <reaction evidence="1">
        <text>S-ubiquitinyl-[E2 ubiquitin-conjugating enzyme]-L-cysteine + [acceptor protein]-L-lysine = [E2 ubiquitin-conjugating enzyme]-L-cysteine + N(6)-ubiquitinyl-[acceptor protein]-L-lysine.</text>
        <dbReference type="EC" id="2.3.2.27"/>
    </reaction>
</comment>
<dbReference type="Pfam" id="PF14496">
    <property type="entry name" value="NEL"/>
    <property type="match status" value="1"/>
</dbReference>
<dbReference type="Pfam" id="PF13855">
    <property type="entry name" value="LRR_8"/>
    <property type="match status" value="1"/>
</dbReference>
<keyword evidence="10" id="KW-1185">Reference proteome</keyword>
<gene>
    <name evidence="9" type="ORF">ACJEBJ_10315</name>
</gene>
<dbReference type="PROSITE" id="PS52053">
    <property type="entry name" value="NEL"/>
    <property type="match status" value="1"/>
</dbReference>
<dbReference type="PANTHER" id="PTHR48051">
    <property type="match status" value="1"/>
</dbReference>